<reference evidence="1" key="1">
    <citation type="submission" date="2020-05" db="EMBL/GenBank/DDBJ databases">
        <authorList>
            <person name="Chiriac C."/>
            <person name="Salcher M."/>
            <person name="Ghai R."/>
            <person name="Kavagutti S V."/>
        </authorList>
    </citation>
    <scope>NUCLEOTIDE SEQUENCE</scope>
</reference>
<name>A0A6J6GZF2_9ZZZZ</name>
<sequence>MYLIPGFAAADAVTAGASAYPTPTITVHFLSTNFFTFSSYDLPAGKYSTEDA</sequence>
<dbReference type="EMBL" id="CAEZUT010000016">
    <property type="protein sequence ID" value="CAB4605760.1"/>
    <property type="molecule type" value="Genomic_DNA"/>
</dbReference>
<protein>
    <submittedName>
        <fullName evidence="1">Unannotated protein</fullName>
    </submittedName>
</protein>
<accession>A0A6J6GZF2</accession>
<organism evidence="1">
    <name type="scientific">freshwater metagenome</name>
    <dbReference type="NCBI Taxonomy" id="449393"/>
    <lineage>
        <taxon>unclassified sequences</taxon>
        <taxon>metagenomes</taxon>
        <taxon>ecological metagenomes</taxon>
    </lineage>
</organism>
<dbReference type="EMBL" id="CAEZXU010000073">
    <property type="protein sequence ID" value="CAB4702289.1"/>
    <property type="molecule type" value="Genomic_DNA"/>
</dbReference>
<proteinExistence type="predicted"/>
<dbReference type="AlphaFoldDB" id="A0A6J6GZF2"/>
<gene>
    <name evidence="1" type="ORF">UFOPK1854_00266</name>
    <name evidence="2" type="ORF">UFOPK2592_00799</name>
</gene>
<evidence type="ECO:0000313" key="2">
    <source>
        <dbReference type="EMBL" id="CAB4702289.1"/>
    </source>
</evidence>
<evidence type="ECO:0000313" key="1">
    <source>
        <dbReference type="EMBL" id="CAB4605760.1"/>
    </source>
</evidence>